<keyword evidence="4 5" id="KW-0326">Glycosidase</keyword>
<protein>
    <submittedName>
        <fullName evidence="7">Glycosyl hydrolases family 43</fullName>
    </submittedName>
</protein>
<dbReference type="CDD" id="cd08983">
    <property type="entry name" value="GH43_Bt3655-like"/>
    <property type="match status" value="1"/>
</dbReference>
<evidence type="ECO:0000256" key="1">
    <source>
        <dbReference type="ARBA" id="ARBA00004834"/>
    </source>
</evidence>
<keyword evidence="6" id="KW-0732">Signal</keyword>
<evidence type="ECO:0000256" key="6">
    <source>
        <dbReference type="SAM" id="SignalP"/>
    </source>
</evidence>
<dbReference type="GO" id="GO:0005975">
    <property type="term" value="P:carbohydrate metabolic process"/>
    <property type="evidence" value="ECO:0007669"/>
    <property type="project" value="InterPro"/>
</dbReference>
<evidence type="ECO:0000313" key="7">
    <source>
        <dbReference type="EMBL" id="TWT89791.1"/>
    </source>
</evidence>
<dbReference type="PANTHER" id="PTHR43301:SF3">
    <property type="entry name" value="ARABINAN ENDO-1,5-ALPHA-L-ARABINOSIDASE A-RELATED"/>
    <property type="match status" value="1"/>
</dbReference>
<evidence type="ECO:0000256" key="2">
    <source>
        <dbReference type="ARBA" id="ARBA00009865"/>
    </source>
</evidence>
<gene>
    <name evidence="7" type="ORF">Mal64_01700</name>
</gene>
<dbReference type="OrthoDB" id="9758923at2"/>
<feature type="chain" id="PRO_5022725641" evidence="6">
    <location>
        <begin position="23"/>
        <end position="330"/>
    </location>
</feature>
<dbReference type="InterPro" id="IPR023296">
    <property type="entry name" value="Glyco_hydro_beta-prop_sf"/>
</dbReference>
<dbReference type="InterPro" id="IPR006710">
    <property type="entry name" value="Glyco_hydro_43"/>
</dbReference>
<dbReference type="Proteomes" id="UP000315440">
    <property type="component" value="Unassembled WGS sequence"/>
</dbReference>
<keyword evidence="8" id="KW-1185">Reference proteome</keyword>
<dbReference type="GO" id="GO:0004553">
    <property type="term" value="F:hydrolase activity, hydrolyzing O-glycosyl compounds"/>
    <property type="evidence" value="ECO:0007669"/>
    <property type="project" value="InterPro"/>
</dbReference>
<reference evidence="7 8" key="1">
    <citation type="submission" date="2019-02" db="EMBL/GenBank/DDBJ databases">
        <title>Deep-cultivation of Planctomycetes and their phenomic and genomic characterization uncovers novel biology.</title>
        <authorList>
            <person name="Wiegand S."/>
            <person name="Jogler M."/>
            <person name="Boedeker C."/>
            <person name="Pinto D."/>
            <person name="Vollmers J."/>
            <person name="Rivas-Marin E."/>
            <person name="Kohn T."/>
            <person name="Peeters S.H."/>
            <person name="Heuer A."/>
            <person name="Rast P."/>
            <person name="Oberbeckmann S."/>
            <person name="Bunk B."/>
            <person name="Jeske O."/>
            <person name="Meyerdierks A."/>
            <person name="Storesund J.E."/>
            <person name="Kallscheuer N."/>
            <person name="Luecker S."/>
            <person name="Lage O.M."/>
            <person name="Pohl T."/>
            <person name="Merkel B.J."/>
            <person name="Hornburger P."/>
            <person name="Mueller R.-W."/>
            <person name="Bruemmer F."/>
            <person name="Labrenz M."/>
            <person name="Spormann A.M."/>
            <person name="Op Den Camp H."/>
            <person name="Overmann J."/>
            <person name="Amann R."/>
            <person name="Jetten M.S.M."/>
            <person name="Mascher T."/>
            <person name="Medema M.H."/>
            <person name="Devos D.P."/>
            <person name="Kaster A.-K."/>
            <person name="Ovreas L."/>
            <person name="Rohde M."/>
            <person name="Galperin M.Y."/>
            <person name="Jogler C."/>
        </authorList>
    </citation>
    <scope>NUCLEOTIDE SEQUENCE [LARGE SCALE GENOMIC DNA]</scope>
    <source>
        <strain evidence="7 8">Mal64</strain>
    </source>
</reference>
<feature type="signal peptide" evidence="6">
    <location>
        <begin position="1"/>
        <end position="22"/>
    </location>
</feature>
<comment type="pathway">
    <text evidence="1">Glycan metabolism; L-arabinan degradation.</text>
</comment>
<evidence type="ECO:0000256" key="3">
    <source>
        <dbReference type="ARBA" id="ARBA00022801"/>
    </source>
</evidence>
<dbReference type="InterPro" id="IPR050727">
    <property type="entry name" value="GH43_arabinanases"/>
</dbReference>
<evidence type="ECO:0000256" key="4">
    <source>
        <dbReference type="ARBA" id="ARBA00023295"/>
    </source>
</evidence>
<dbReference type="RefSeq" id="WP_146395765.1">
    <property type="nucleotide sequence ID" value="NZ_SJPQ01000001.1"/>
</dbReference>
<evidence type="ECO:0000313" key="8">
    <source>
        <dbReference type="Proteomes" id="UP000315440"/>
    </source>
</evidence>
<comment type="similarity">
    <text evidence="2 5">Belongs to the glycosyl hydrolase 43 family.</text>
</comment>
<accession>A0A5C5ZSP2</accession>
<keyword evidence="3 5" id="KW-0378">Hydrolase</keyword>
<dbReference type="Gene3D" id="2.115.10.20">
    <property type="entry name" value="Glycosyl hydrolase domain, family 43"/>
    <property type="match status" value="1"/>
</dbReference>
<dbReference type="Pfam" id="PF04616">
    <property type="entry name" value="Glyco_hydro_43"/>
    <property type="match status" value="1"/>
</dbReference>
<organism evidence="7 8">
    <name type="scientific">Pseudobythopirellula maris</name>
    <dbReference type="NCBI Taxonomy" id="2527991"/>
    <lineage>
        <taxon>Bacteria</taxon>
        <taxon>Pseudomonadati</taxon>
        <taxon>Planctomycetota</taxon>
        <taxon>Planctomycetia</taxon>
        <taxon>Pirellulales</taxon>
        <taxon>Lacipirellulaceae</taxon>
        <taxon>Pseudobythopirellula</taxon>
    </lineage>
</organism>
<proteinExistence type="inferred from homology"/>
<dbReference type="PANTHER" id="PTHR43301">
    <property type="entry name" value="ARABINAN ENDO-1,5-ALPHA-L-ARABINOSIDASE"/>
    <property type="match status" value="1"/>
</dbReference>
<dbReference type="EMBL" id="SJPQ01000001">
    <property type="protein sequence ID" value="TWT89791.1"/>
    <property type="molecule type" value="Genomic_DNA"/>
</dbReference>
<dbReference type="SUPFAM" id="SSF75005">
    <property type="entry name" value="Arabinanase/levansucrase/invertase"/>
    <property type="match status" value="1"/>
</dbReference>
<sequence length="330" mass="37347" precursor="true">MLKLFFSAVLLAIYLGAGSAVAQEPVLLLPYFDSNGENGVYLAWSEDGREFHAVNSNEAIFTPPAWKNQSLTRDPSIVYHDGRFHMVWTSNWKGEVFGYASSPDLKSWSEPLMIEPWRGEGEKPNNVWAPEICWDHVADEFKVVWSSTLPSELADGDGNDDRHGGDHRMYYLTTTDFQQFSDPQPIFEGRDEDLIDAHLVFDAEGDRWVMNYKKEVSAARGGKNIRLAFSPPEITPRSFSDAGGPIVGQGTSISPMNAEGSSLVPWRGEWLLYWDSYSNRHYSMASSSDLQEWSDESDQLRMPVRHPRHGTVFIADRENIGWELTKSSDE</sequence>
<evidence type="ECO:0000256" key="5">
    <source>
        <dbReference type="RuleBase" id="RU361187"/>
    </source>
</evidence>
<comment type="caution">
    <text evidence="7">The sequence shown here is derived from an EMBL/GenBank/DDBJ whole genome shotgun (WGS) entry which is preliminary data.</text>
</comment>
<name>A0A5C5ZSP2_9BACT</name>
<dbReference type="AlphaFoldDB" id="A0A5C5ZSP2"/>